<feature type="region of interest" description="Disordered" evidence="3">
    <location>
        <begin position="137"/>
        <end position="173"/>
    </location>
</feature>
<evidence type="ECO:0000259" key="4">
    <source>
        <dbReference type="Pfam" id="PF14916"/>
    </source>
</evidence>
<feature type="region of interest" description="Disordered" evidence="3">
    <location>
        <begin position="191"/>
        <end position="245"/>
    </location>
</feature>
<name>A0A6B0R399_9CETA</name>
<feature type="compositionally biased region" description="Basic and acidic residues" evidence="3">
    <location>
        <begin position="193"/>
        <end position="211"/>
    </location>
</feature>
<feature type="domain" description="CCDC92/74 N-terminal" evidence="4">
    <location>
        <begin position="7"/>
        <end position="60"/>
    </location>
</feature>
<dbReference type="EMBL" id="VBQZ03000021">
    <property type="protein sequence ID" value="MXQ84648.1"/>
    <property type="molecule type" value="Genomic_DNA"/>
</dbReference>
<dbReference type="Proteomes" id="UP000322234">
    <property type="component" value="Unassembled WGS sequence"/>
</dbReference>
<feature type="compositionally biased region" description="Low complexity" evidence="3">
    <location>
        <begin position="342"/>
        <end position="357"/>
    </location>
</feature>
<keyword evidence="1 2" id="KW-0175">Coiled coil</keyword>
<dbReference type="InterPro" id="IPR040370">
    <property type="entry name" value="CCDC74A/CCDC74B/CCDC92"/>
</dbReference>
<evidence type="ECO:0000313" key="6">
    <source>
        <dbReference type="Proteomes" id="UP000322234"/>
    </source>
</evidence>
<evidence type="ECO:0000256" key="3">
    <source>
        <dbReference type="SAM" id="MobiDB-lite"/>
    </source>
</evidence>
<evidence type="ECO:0000313" key="5">
    <source>
        <dbReference type="EMBL" id="MXQ84648.1"/>
    </source>
</evidence>
<accession>A0A6B0R399</accession>
<dbReference type="Pfam" id="PF14916">
    <property type="entry name" value="CCDC92"/>
    <property type="match status" value="1"/>
</dbReference>
<sequence length="357" mass="39238">MDTVSLEHQIQSVQRHISFLKKEQMALLRDLHLEILRLQKRCSELTHDLEMREAQSHQQELASRELESKCRALESQLAERAAANAELRREVAQREALVSALRCSLRTEERRFLEELPPRCGLPQTCTAALPSQPASEGRFGLGATGWTFSPTSLPPTADRSLQLPLTTEGGKCSSSPATFHALLKKPWAPQPHRFEGLREARSRRPLDGRRTARTPLRSPAPRGSPKPTSLQRQGAFPLRRSRKSPRWYPENEAWHILSLAGLRGPGRARGRGREAPVGSKATARTTWAGDSVLPAAAAARRALGLVARRAARIAEADAGFRRHGHQNGRVAGSSPGGQRSGAQPAGRWQGAARRGG</sequence>
<dbReference type="PANTHER" id="PTHR14882">
    <property type="entry name" value="COILED-COIL DOMAIN-CONTAINING 74A"/>
    <property type="match status" value="1"/>
</dbReference>
<feature type="region of interest" description="Disordered" evidence="3">
    <location>
        <begin position="318"/>
        <end position="357"/>
    </location>
</feature>
<keyword evidence="6" id="KW-1185">Reference proteome</keyword>
<dbReference type="AlphaFoldDB" id="A0A6B0R399"/>
<dbReference type="InterPro" id="IPR039496">
    <property type="entry name" value="CCDC92/74_N"/>
</dbReference>
<dbReference type="PANTHER" id="PTHR14882:SF3">
    <property type="entry name" value="COILED-COIL DOMAIN CONTAINING 92B"/>
    <property type="match status" value="1"/>
</dbReference>
<gene>
    <name evidence="5" type="ORF">E5288_WYG020738</name>
</gene>
<evidence type="ECO:0000256" key="2">
    <source>
        <dbReference type="SAM" id="Coils"/>
    </source>
</evidence>
<feature type="coiled-coil region" evidence="2">
    <location>
        <begin position="28"/>
        <end position="95"/>
    </location>
</feature>
<protein>
    <recommendedName>
        <fullName evidence="4">CCDC92/74 N-terminal domain-containing protein</fullName>
    </recommendedName>
</protein>
<reference evidence="5" key="1">
    <citation type="submission" date="2019-10" db="EMBL/GenBank/DDBJ databases">
        <title>The sequence and de novo assembly of the wild yak genome.</title>
        <authorList>
            <person name="Liu Y."/>
        </authorList>
    </citation>
    <scope>NUCLEOTIDE SEQUENCE [LARGE SCALE GENOMIC DNA]</scope>
    <source>
        <strain evidence="5">WY2019</strain>
    </source>
</reference>
<evidence type="ECO:0000256" key="1">
    <source>
        <dbReference type="ARBA" id="ARBA00023054"/>
    </source>
</evidence>
<proteinExistence type="predicted"/>
<organism evidence="5 6">
    <name type="scientific">Bos mutus</name>
    <name type="common">wild yak</name>
    <dbReference type="NCBI Taxonomy" id="72004"/>
    <lineage>
        <taxon>Eukaryota</taxon>
        <taxon>Metazoa</taxon>
        <taxon>Chordata</taxon>
        <taxon>Craniata</taxon>
        <taxon>Vertebrata</taxon>
        <taxon>Euteleostomi</taxon>
        <taxon>Mammalia</taxon>
        <taxon>Eutheria</taxon>
        <taxon>Laurasiatheria</taxon>
        <taxon>Artiodactyla</taxon>
        <taxon>Ruminantia</taxon>
        <taxon>Pecora</taxon>
        <taxon>Bovidae</taxon>
        <taxon>Bovinae</taxon>
        <taxon>Bos</taxon>
    </lineage>
</organism>
<comment type="caution">
    <text evidence="5">The sequence shown here is derived from an EMBL/GenBank/DDBJ whole genome shotgun (WGS) entry which is preliminary data.</text>
</comment>